<proteinExistence type="predicted"/>
<organism evidence="3 4">
    <name type="scientific">Ruminococcus flavefaciens</name>
    <dbReference type="NCBI Taxonomy" id="1265"/>
    <lineage>
        <taxon>Bacteria</taxon>
        <taxon>Bacillati</taxon>
        <taxon>Bacillota</taxon>
        <taxon>Clostridia</taxon>
        <taxon>Eubacteriales</taxon>
        <taxon>Oscillospiraceae</taxon>
        <taxon>Ruminococcus</taxon>
    </lineage>
</organism>
<dbReference type="InterPro" id="IPR036966">
    <property type="entry name" value="CBM3_sf"/>
</dbReference>
<dbReference type="InterPro" id="IPR008965">
    <property type="entry name" value="CBM2/CBM3_carb-bd_dom_sf"/>
</dbReference>
<reference evidence="3 4" key="1">
    <citation type="submission" date="2018-05" db="EMBL/GenBank/DDBJ databases">
        <title>The Hungate 1000. A catalogue of reference genomes from the rumen microbiome.</title>
        <authorList>
            <person name="Kelly W."/>
        </authorList>
    </citation>
    <scope>NUCLEOTIDE SEQUENCE [LARGE SCALE GENOMIC DNA]</scope>
    <source>
        <strain evidence="3 4">SAb67</strain>
    </source>
</reference>
<dbReference type="PROSITE" id="PS51172">
    <property type="entry name" value="CBM3"/>
    <property type="match status" value="1"/>
</dbReference>
<evidence type="ECO:0000259" key="2">
    <source>
        <dbReference type="PROSITE" id="PS51172"/>
    </source>
</evidence>
<protein>
    <recommendedName>
        <fullName evidence="2">CBM3 domain-containing protein</fullName>
    </recommendedName>
</protein>
<keyword evidence="1" id="KW-0732">Signal</keyword>
<dbReference type="AlphaFoldDB" id="A0A315XTT3"/>
<dbReference type="EMBL" id="QGDI01000015">
    <property type="protein sequence ID" value="PWJ10264.1"/>
    <property type="molecule type" value="Genomic_DNA"/>
</dbReference>
<dbReference type="GO" id="GO:0030248">
    <property type="term" value="F:cellulose binding"/>
    <property type="evidence" value="ECO:0007669"/>
    <property type="project" value="InterPro"/>
</dbReference>
<accession>A0A315XTT3</accession>
<dbReference type="InterPro" id="IPR001956">
    <property type="entry name" value="CBM3"/>
</dbReference>
<dbReference type="RefSeq" id="WP_109727829.1">
    <property type="nucleotide sequence ID" value="NZ_QGDI01000015.1"/>
</dbReference>
<comment type="caution">
    <text evidence="3">The sequence shown here is derived from an EMBL/GenBank/DDBJ whole genome shotgun (WGS) entry which is preliminary data.</text>
</comment>
<evidence type="ECO:0000313" key="3">
    <source>
        <dbReference type="EMBL" id="PWJ10264.1"/>
    </source>
</evidence>
<feature type="domain" description="CBM3" evidence="2">
    <location>
        <begin position="443"/>
        <end position="606"/>
    </location>
</feature>
<dbReference type="SUPFAM" id="SSF49384">
    <property type="entry name" value="Carbohydrate-binding domain"/>
    <property type="match status" value="2"/>
</dbReference>
<sequence>MKKYRFFKCIVSTISCLTFICSFPSSQMISFADDTPADVEYYSTFDANSDTYQEWKTQIASNQETAPKTKLRSTITTNGIKNEFLELYYKNGIYSLGTVEGDPTLSTDNNKRLLYGFPEGGTSFTTIRIDGENYKFTPANVSYTENIISASAVYDDVSVTLNFSLITNQYTGREDVAEFSYNVKNIGTASHNVGVRIMFDTMLGGNDSSPFRIPNVGDTSLETDLSGDDVPEFWQSFDSLTKPNVIAQGTIKSSSSMIPDRVRFTNWRSAYNNYWDYSRAAGAANGDSAVCIYWNPKKLSSGDNYNCKTFYGLSSLQQDGTPPLAVALTGATKLEVEHNEIESDTYNPNPFTVTAYIQNIGDGDAHDVTARLNLPSNMSIVEGKETVDLGDLAVNSNQRQVSWKVWVEPNSISSIKSYSVTVAAANADTKTLQRNIEVPALQTNGPLKLYFNRNRINNNSNNLELDFKLVNSSNATIDLNNYIARYYFIDETPDSNKIIDIYYCGNQYNNSVNVNVSYHSIPAPYKNNANAYLEFDFSKSNITLDMAEDLRVYSAMHSSNWSSINILNDFSAIDSNYNDENGLILWTKMPIYEISSGKKVWGTEPKDASEVSVPTMSISCLANTINNDSIVDMIITLKNTSTTPIYLSNSELTYYYMNDNDYVQNVYIYYAGGKINDDWISITDKISGEATLLETKKDRANSKIKLLFSSISGALCYNESIDIHLQLSNQNWAQGNFNLENDYSYSGITDTNYIANNILFTANYLNNNGEYAGYEYGEPIGDYHPTFSAFKIGEGKAGVNTLDDYNNFINHFSTDFGGVPYNEYATAENITNNNPNSSLDDFNFNNENLKALLASDIAYISGHGSRGGVIPIYPNGIRSVYSSGDKEIDNDIYEMLYSQIITTDKNVGIDFQNFGLFDSARKLNINNGEFISNFYNGRNGINDNNIFSINMKDHVNDGITENLQWIITGACSQVNKQKEGDPIVDTSERKALSASSTDRWVDVLVNNKNLKGVLGYHGQAPSADAAKPDYQVIDDFLYYCSPEHSDSERSTIHDAWIKANAFYSKILPDTLPCGLIVKEHYDEDFLYDSLISTDEVSCDYIYRYTARYVVVASISDKDIGYVSYDDEMIIPNAVNAIRRYYGSAIDDNSISDEIMAIDRECFSNTGEFIASNIDEYIFNVSVDNNSTSKKMVKKSNTSISKLVRYCPETDTVEELI</sequence>
<feature type="signal peptide" evidence="1">
    <location>
        <begin position="1"/>
        <end position="27"/>
    </location>
</feature>
<dbReference type="Pfam" id="PF00942">
    <property type="entry name" value="CBM_3"/>
    <property type="match status" value="2"/>
</dbReference>
<evidence type="ECO:0000256" key="1">
    <source>
        <dbReference type="SAM" id="SignalP"/>
    </source>
</evidence>
<feature type="chain" id="PRO_5038838465" description="CBM3 domain-containing protein" evidence="1">
    <location>
        <begin position="28"/>
        <end position="1216"/>
    </location>
</feature>
<dbReference type="GO" id="GO:0005975">
    <property type="term" value="P:carbohydrate metabolic process"/>
    <property type="evidence" value="ECO:0007669"/>
    <property type="project" value="InterPro"/>
</dbReference>
<dbReference type="OrthoDB" id="1829213at2"/>
<name>A0A315XTT3_RUMFL</name>
<dbReference type="Gene3D" id="2.60.40.710">
    <property type="entry name" value="Endoglucanase-like"/>
    <property type="match status" value="2"/>
</dbReference>
<dbReference type="Proteomes" id="UP000245720">
    <property type="component" value="Unassembled WGS sequence"/>
</dbReference>
<evidence type="ECO:0000313" key="4">
    <source>
        <dbReference type="Proteomes" id="UP000245720"/>
    </source>
</evidence>
<gene>
    <name evidence="3" type="ORF">IE37_03154</name>
</gene>